<reference evidence="5 6" key="1">
    <citation type="submission" date="2022-10" db="EMBL/GenBank/DDBJ databases">
        <title>Aestuariibacter sp. AA17 isolated from Montipora capitata coral fragment.</title>
        <authorList>
            <person name="Emsley S.A."/>
            <person name="Pfannmuller K.M."/>
            <person name="Loughran R.M."/>
            <person name="Shlafstein M."/>
            <person name="Papke E."/>
            <person name="Saw J.H."/>
            <person name="Ushijima B."/>
            <person name="Videau P."/>
        </authorList>
    </citation>
    <scope>NUCLEOTIDE SEQUENCE [LARGE SCALE GENOMIC DNA]</scope>
    <source>
        <strain evidence="5 6">AA17</strain>
    </source>
</reference>
<dbReference type="SUPFAM" id="SSF75169">
    <property type="entry name" value="DsrEFH-like"/>
    <property type="match status" value="1"/>
</dbReference>
<dbReference type="RefSeq" id="WP_263711291.1">
    <property type="nucleotide sequence ID" value="NZ_JAOWKX010000002.1"/>
</dbReference>
<organism evidence="5 6">
    <name type="scientific">Fluctibacter corallii</name>
    <dbReference type="NCBI Taxonomy" id="2984329"/>
    <lineage>
        <taxon>Bacteria</taxon>
        <taxon>Pseudomonadati</taxon>
        <taxon>Pseudomonadota</taxon>
        <taxon>Gammaproteobacteria</taxon>
        <taxon>Alteromonadales</taxon>
        <taxon>Alteromonadaceae</taxon>
        <taxon>Fluctibacter</taxon>
    </lineage>
</organism>
<dbReference type="InterPro" id="IPR003787">
    <property type="entry name" value="Sulphur_relay_DsrE/F-like"/>
</dbReference>
<comment type="caution">
    <text evidence="5">The sequence shown here is derived from an EMBL/GenBank/DDBJ whole genome shotgun (WGS) entry which is preliminary data.</text>
</comment>
<comment type="subcellular location">
    <subcellularLocation>
        <location evidence="1">Cytoplasm</location>
    </subcellularLocation>
</comment>
<evidence type="ECO:0000256" key="4">
    <source>
        <dbReference type="ARBA" id="ARBA00022679"/>
    </source>
</evidence>
<dbReference type="Gene3D" id="3.40.1260.10">
    <property type="entry name" value="DsrEFH-like"/>
    <property type="match status" value="1"/>
</dbReference>
<dbReference type="PANTHER" id="PTHR34874:SF3">
    <property type="entry name" value="SULFURTRANSFERASE TUSD"/>
    <property type="match status" value="1"/>
</dbReference>
<comment type="similarity">
    <text evidence="2">Belongs to the DsrE/TusD family.</text>
</comment>
<evidence type="ECO:0000256" key="3">
    <source>
        <dbReference type="ARBA" id="ARBA00022490"/>
    </source>
</evidence>
<dbReference type="Pfam" id="PF02635">
    <property type="entry name" value="DsrE"/>
    <property type="match status" value="1"/>
</dbReference>
<dbReference type="NCBIfam" id="NF001237">
    <property type="entry name" value="PRK00207.1"/>
    <property type="match status" value="1"/>
</dbReference>
<evidence type="ECO:0000256" key="1">
    <source>
        <dbReference type="ARBA" id="ARBA00004496"/>
    </source>
</evidence>
<keyword evidence="3" id="KW-0963">Cytoplasm</keyword>
<name>A0ABT3A651_9ALTE</name>
<accession>A0ABT3A651</accession>
<protein>
    <submittedName>
        <fullName evidence="5">Sulfurtransferase complex subunit TusD</fullName>
    </submittedName>
</protein>
<dbReference type="Proteomes" id="UP001652504">
    <property type="component" value="Unassembled WGS sequence"/>
</dbReference>
<proteinExistence type="inferred from homology"/>
<gene>
    <name evidence="5" type="primary">tusD</name>
    <name evidence="5" type="ORF">OE749_05185</name>
</gene>
<evidence type="ECO:0000313" key="6">
    <source>
        <dbReference type="Proteomes" id="UP001652504"/>
    </source>
</evidence>
<keyword evidence="6" id="KW-1185">Reference proteome</keyword>
<dbReference type="InterPro" id="IPR017463">
    <property type="entry name" value="Sulphur_relay_TusD/DsrE"/>
</dbReference>
<sequence>MASFAIVVTRAPFDSQGAYTALRFSQAALAAGHDIKGVFFYQAGSANANGFIAGHSDELNMHHAWKAFKASTQTPLMVCVTAANRRGIVSEQDAEDLDLQHFNFDAPFESVGLGELVSIINDADRTIQF</sequence>
<dbReference type="NCBIfam" id="TIGR03012">
    <property type="entry name" value="sulf_tusD_dsrE"/>
    <property type="match status" value="1"/>
</dbReference>
<dbReference type="InterPro" id="IPR027396">
    <property type="entry name" value="DsrEFH-like"/>
</dbReference>
<evidence type="ECO:0000313" key="5">
    <source>
        <dbReference type="EMBL" id="MCV2884083.1"/>
    </source>
</evidence>
<keyword evidence="4" id="KW-0808">Transferase</keyword>
<dbReference type="PANTHER" id="PTHR34874">
    <property type="entry name" value="PROTEIN YCHN"/>
    <property type="match status" value="1"/>
</dbReference>
<dbReference type="EMBL" id="JAOWKX010000002">
    <property type="protein sequence ID" value="MCV2884083.1"/>
    <property type="molecule type" value="Genomic_DNA"/>
</dbReference>
<evidence type="ECO:0000256" key="2">
    <source>
        <dbReference type="ARBA" id="ARBA00007067"/>
    </source>
</evidence>